<accession>A0A3G5A8V3</accession>
<sequence>MTSEDVLGILGFDSANILLLKQFMVLEGFEILQIKNIIYINHNSVFLDLQKCLAQLLRGSFQSGIDISIPREFNDIFHLMNSLKIFQDAAEIKRNSLGVIDNHTVNGIQIQYLKKSIQLLKIDKKNSDEKIKNLEIQINLMNEEIKKLMPKK</sequence>
<feature type="coiled-coil region" evidence="1">
    <location>
        <begin position="117"/>
        <end position="144"/>
    </location>
</feature>
<reference evidence="2" key="1">
    <citation type="submission" date="2018-10" db="EMBL/GenBank/DDBJ databases">
        <title>Hidden diversity of soil giant viruses.</title>
        <authorList>
            <person name="Schulz F."/>
            <person name="Alteio L."/>
            <person name="Goudeau D."/>
            <person name="Ryan E.M."/>
            <person name="Malmstrom R.R."/>
            <person name="Blanchard J."/>
            <person name="Woyke T."/>
        </authorList>
    </citation>
    <scope>NUCLEOTIDE SEQUENCE</scope>
    <source>
        <strain evidence="2">HYV1</strain>
    </source>
</reference>
<evidence type="ECO:0000256" key="1">
    <source>
        <dbReference type="SAM" id="Coils"/>
    </source>
</evidence>
<gene>
    <name evidence="2" type="ORF">Hyperionvirus3_70</name>
</gene>
<organism evidence="2">
    <name type="scientific">Hyperionvirus sp</name>
    <dbReference type="NCBI Taxonomy" id="2487770"/>
    <lineage>
        <taxon>Viruses</taxon>
        <taxon>Varidnaviria</taxon>
        <taxon>Bamfordvirae</taxon>
        <taxon>Nucleocytoviricota</taxon>
        <taxon>Megaviricetes</taxon>
        <taxon>Imitervirales</taxon>
        <taxon>Mimiviridae</taxon>
        <taxon>Klosneuvirinae</taxon>
    </lineage>
</organism>
<name>A0A3G5A8V3_9VIRU</name>
<keyword evidence="1" id="KW-0175">Coiled coil</keyword>
<evidence type="ECO:0000313" key="2">
    <source>
        <dbReference type="EMBL" id="AYV82924.1"/>
    </source>
</evidence>
<dbReference type="EMBL" id="MK072385">
    <property type="protein sequence ID" value="AYV82924.1"/>
    <property type="molecule type" value="Genomic_DNA"/>
</dbReference>
<proteinExistence type="predicted"/>
<protein>
    <submittedName>
        <fullName evidence="2">Uncharacterized protein</fullName>
    </submittedName>
</protein>